<evidence type="ECO:0000313" key="2">
    <source>
        <dbReference type="Proteomes" id="UP000521922"/>
    </source>
</evidence>
<gene>
    <name evidence="1" type="ORF">BJ968_004556</name>
</gene>
<proteinExistence type="predicted"/>
<reference evidence="1 2" key="1">
    <citation type="submission" date="2020-07" db="EMBL/GenBank/DDBJ databases">
        <title>Sequencing the genomes of 1000 actinobacteria strains.</title>
        <authorList>
            <person name="Klenk H.-P."/>
        </authorList>
    </citation>
    <scope>NUCLEOTIDE SEQUENCE [LARGE SCALE GENOMIC DNA]</scope>
    <source>
        <strain evidence="1 2">DSM 7487</strain>
    </source>
</reference>
<sequence length="60" mass="6804">MSFGPCAELTIDQLDSLLLEKREELDNQEFPLLSESALHIFGRRQGKEDTRIIVLSIADT</sequence>
<protein>
    <submittedName>
        <fullName evidence="1">Uncharacterized protein</fullName>
    </submittedName>
</protein>
<name>A0A7Y9DQL5_9ACTN</name>
<comment type="caution">
    <text evidence="1">The sequence shown here is derived from an EMBL/GenBank/DDBJ whole genome shotgun (WGS) entry which is preliminary data.</text>
</comment>
<keyword evidence="2" id="KW-1185">Reference proteome</keyword>
<evidence type="ECO:0000313" key="1">
    <source>
        <dbReference type="EMBL" id="NYD25016.1"/>
    </source>
</evidence>
<accession>A0A7Y9DQL5</accession>
<dbReference type="EMBL" id="JACCBB010000001">
    <property type="protein sequence ID" value="NYD25016.1"/>
    <property type="molecule type" value="Genomic_DNA"/>
</dbReference>
<organism evidence="1 2">
    <name type="scientific">Kineococcus aurantiacus</name>
    <dbReference type="NCBI Taxonomy" id="37633"/>
    <lineage>
        <taxon>Bacteria</taxon>
        <taxon>Bacillati</taxon>
        <taxon>Actinomycetota</taxon>
        <taxon>Actinomycetes</taxon>
        <taxon>Kineosporiales</taxon>
        <taxon>Kineosporiaceae</taxon>
        <taxon>Kineococcus</taxon>
    </lineage>
</organism>
<dbReference type="AlphaFoldDB" id="A0A7Y9DQL5"/>
<dbReference type="Proteomes" id="UP000521922">
    <property type="component" value="Unassembled WGS sequence"/>
</dbReference>